<organism evidence="13 14">
    <name type="scientific">Campylobacter hyointestinalis subsp. hyointestinalis</name>
    <dbReference type="NCBI Taxonomy" id="91352"/>
    <lineage>
        <taxon>Bacteria</taxon>
        <taxon>Pseudomonadati</taxon>
        <taxon>Campylobacterota</taxon>
        <taxon>Epsilonproteobacteria</taxon>
        <taxon>Campylobacterales</taxon>
        <taxon>Campylobacteraceae</taxon>
        <taxon>Campylobacter</taxon>
    </lineage>
</organism>
<dbReference type="InterPro" id="IPR006474">
    <property type="entry name" value="Helicase_Cas3_CRISPR-ass_core"/>
</dbReference>
<keyword evidence="9" id="KW-0051">Antiviral defense</keyword>
<evidence type="ECO:0000256" key="7">
    <source>
        <dbReference type="ARBA" id="ARBA00022806"/>
    </source>
</evidence>
<dbReference type="InterPro" id="IPR001650">
    <property type="entry name" value="Helicase_C-like"/>
</dbReference>
<dbReference type="PROSITE" id="PS51192">
    <property type="entry name" value="HELICASE_ATP_BIND_1"/>
    <property type="match status" value="1"/>
</dbReference>
<keyword evidence="8" id="KW-0067">ATP-binding</keyword>
<comment type="similarity">
    <text evidence="2">In the central section; belongs to the CRISPR-associated helicase Cas3 family.</text>
</comment>
<dbReference type="InterPro" id="IPR027417">
    <property type="entry name" value="P-loop_NTPase"/>
</dbReference>
<dbReference type="SUPFAM" id="SSF52540">
    <property type="entry name" value="P-loop containing nucleoside triphosphate hydrolases"/>
    <property type="match status" value="1"/>
</dbReference>
<dbReference type="AlphaFoldDB" id="A0A0S4SJN3"/>
<keyword evidence="7" id="KW-0347">Helicase</keyword>
<evidence type="ECO:0000256" key="3">
    <source>
        <dbReference type="ARBA" id="ARBA00022722"/>
    </source>
</evidence>
<proteinExistence type="inferred from homology"/>
<evidence type="ECO:0000256" key="10">
    <source>
        <dbReference type="SAM" id="Coils"/>
    </source>
</evidence>
<dbReference type="GO" id="GO:0005524">
    <property type="term" value="F:ATP binding"/>
    <property type="evidence" value="ECO:0007669"/>
    <property type="project" value="UniProtKB-KW"/>
</dbReference>
<evidence type="ECO:0000256" key="6">
    <source>
        <dbReference type="ARBA" id="ARBA00022801"/>
    </source>
</evidence>
<dbReference type="InterPro" id="IPR038257">
    <property type="entry name" value="CRISPR-assoc_Cas3_HD_sf"/>
</dbReference>
<evidence type="ECO:0000256" key="8">
    <source>
        <dbReference type="ARBA" id="ARBA00022840"/>
    </source>
</evidence>
<comment type="caution">
    <text evidence="13">The sequence shown here is derived from an EMBL/GenBank/DDBJ whole genome shotgun (WGS) entry which is preliminary data.</text>
</comment>
<dbReference type="InterPro" id="IPR054712">
    <property type="entry name" value="Cas3-like_dom"/>
</dbReference>
<keyword evidence="5" id="KW-0547">Nucleotide-binding</keyword>
<evidence type="ECO:0000259" key="11">
    <source>
        <dbReference type="PROSITE" id="PS51192"/>
    </source>
</evidence>
<evidence type="ECO:0000256" key="1">
    <source>
        <dbReference type="ARBA" id="ARBA00006847"/>
    </source>
</evidence>
<evidence type="ECO:0000256" key="2">
    <source>
        <dbReference type="ARBA" id="ARBA00009046"/>
    </source>
</evidence>
<dbReference type="GO" id="GO:0004386">
    <property type="term" value="F:helicase activity"/>
    <property type="evidence" value="ECO:0007669"/>
    <property type="project" value="UniProtKB-KW"/>
</dbReference>
<keyword evidence="6" id="KW-0378">Hydrolase</keyword>
<dbReference type="Gene3D" id="1.10.3210.30">
    <property type="match status" value="1"/>
</dbReference>
<evidence type="ECO:0000313" key="14">
    <source>
        <dbReference type="Proteomes" id="UP000052237"/>
    </source>
</evidence>
<dbReference type="GO" id="GO:0051607">
    <property type="term" value="P:defense response to virus"/>
    <property type="evidence" value="ECO:0007669"/>
    <property type="project" value="UniProtKB-KW"/>
</dbReference>
<feature type="domain" description="HD Cas3-type" evidence="12">
    <location>
        <begin position="4"/>
        <end position="176"/>
    </location>
</feature>
<evidence type="ECO:0000313" key="13">
    <source>
        <dbReference type="EMBL" id="CUU85975.1"/>
    </source>
</evidence>
<dbReference type="Gene3D" id="3.40.50.300">
    <property type="entry name" value="P-loop containing nucleotide triphosphate hydrolases"/>
    <property type="match status" value="2"/>
</dbReference>
<dbReference type="RefSeq" id="WP_059435303.1">
    <property type="nucleotide sequence ID" value="NZ_FAVB01000004.1"/>
</dbReference>
<dbReference type="Pfam" id="PF22590">
    <property type="entry name" value="Cas3-like_C_2"/>
    <property type="match status" value="1"/>
</dbReference>
<accession>A0A0S4SJN3</accession>
<keyword evidence="4" id="KW-0479">Metal-binding</keyword>
<dbReference type="PROSITE" id="PS51643">
    <property type="entry name" value="HD_CAS3"/>
    <property type="match status" value="1"/>
</dbReference>
<evidence type="ECO:0000256" key="9">
    <source>
        <dbReference type="ARBA" id="ARBA00023118"/>
    </source>
</evidence>
<dbReference type="PANTHER" id="PTHR24031">
    <property type="entry name" value="RNA HELICASE"/>
    <property type="match status" value="1"/>
</dbReference>
<keyword evidence="3" id="KW-0540">Nuclease</keyword>
<keyword evidence="14" id="KW-1185">Reference proteome</keyword>
<dbReference type="EMBL" id="FAVB01000004">
    <property type="protein sequence ID" value="CUU85975.1"/>
    <property type="molecule type" value="Genomic_DNA"/>
</dbReference>
<comment type="similarity">
    <text evidence="1">In the N-terminal section; belongs to the CRISPR-associated nuclease Cas3-HD family.</text>
</comment>
<dbReference type="GO" id="GO:0016787">
    <property type="term" value="F:hydrolase activity"/>
    <property type="evidence" value="ECO:0007669"/>
    <property type="project" value="UniProtKB-KW"/>
</dbReference>
<feature type="domain" description="Helicase ATP-binding" evidence="11">
    <location>
        <begin position="222"/>
        <end position="408"/>
    </location>
</feature>
<dbReference type="CDD" id="cd17930">
    <property type="entry name" value="DEXHc_cas3"/>
    <property type="match status" value="1"/>
</dbReference>
<sequence>MKELSHPGKLLSLHLANIVQYDIADKVFCKISKFHDLGKVVKSFQDYMDKLTKSAEPHALISSVYFLLRYADELDTKSLVFGMNSIISHHGRLKSFIDLLNTFFNESKLQLIKKQYNEIQQNKDAIKYFELKNISLSDVQKTIQDKILNLEDIEFDIDDFVRQKELFSKLIFADKFEAIFSYTPSCISKEYAKEMIDEYKTKKNFLQNDLRDNARETIVKKYNLSQNELIYQLTAPTGIGKTLLSLEIALKIKKNQNKNRIIYAIPFTSIIDQVAEIFTEIYPNIVTIHHHMVDFSAQSFEEEKNSYDRIKYLTQSWNDPFIISTFYQLFFAIFSNENSDNIKFQSLRNSVIILDEVQAIPFELWDILKELFPTISKRLNTTFVLMSATMPIITNGGYELCDRELFYSKQNRYKLNLLTLKSSCTDEMLEELYNEILFYYNSGKSVLCVVNTIKNSKRLFSKLSEKLSKNLYCLNSYMLIEDRQNTIKNLKEKSSNMVKNKILISTQVIEAGIDLDFDVGFRELAPFSSIIQTAGRVNREGKKEISDVFVFDTIEHSIYDDILIHETRELMFGSLIQESLEEKDILKFTDEYFGALDKFLGDRFNILENIKSFNFDAISEANKKAFKTEDDHTVSVALGIDLFVYEKDYFEKKKTFDLWELKTFKEKQFKVFSHKILNIKKCDLSGIATKKSEIYGVEYIDELSDLYSKEKGFLILEERTIFS</sequence>
<protein>
    <submittedName>
        <fullName evidence="13">CRISPR-associated helicase Cas3 domain-containing protein</fullName>
    </submittedName>
</protein>
<name>A0A0S4SJN3_CAMHY</name>
<dbReference type="InterPro" id="IPR014001">
    <property type="entry name" value="Helicase_ATP-bd"/>
</dbReference>
<dbReference type="InterPro" id="IPR006483">
    <property type="entry name" value="CRISPR-assoc_Cas3_HD"/>
</dbReference>
<dbReference type="GO" id="GO:0003676">
    <property type="term" value="F:nucleic acid binding"/>
    <property type="evidence" value="ECO:0007669"/>
    <property type="project" value="InterPro"/>
</dbReference>
<dbReference type="Proteomes" id="UP000052237">
    <property type="component" value="Unassembled WGS sequence"/>
</dbReference>
<dbReference type="InterPro" id="IPR011545">
    <property type="entry name" value="DEAD/DEAH_box_helicase_dom"/>
</dbReference>
<dbReference type="SMART" id="SM00487">
    <property type="entry name" value="DEXDc"/>
    <property type="match status" value="1"/>
</dbReference>
<dbReference type="GO" id="GO:0046872">
    <property type="term" value="F:metal ion binding"/>
    <property type="evidence" value="ECO:0007669"/>
    <property type="project" value="UniProtKB-KW"/>
</dbReference>
<feature type="coiled-coil region" evidence="10">
    <location>
        <begin position="189"/>
        <end position="216"/>
    </location>
</feature>
<dbReference type="NCBIfam" id="TIGR01596">
    <property type="entry name" value="cas3_HD"/>
    <property type="match status" value="1"/>
</dbReference>
<dbReference type="SMART" id="SM00490">
    <property type="entry name" value="HELICc"/>
    <property type="match status" value="1"/>
</dbReference>
<dbReference type="Pfam" id="PF00270">
    <property type="entry name" value="DEAD"/>
    <property type="match status" value="1"/>
</dbReference>
<reference evidence="13 14" key="1">
    <citation type="submission" date="2015-11" db="EMBL/GenBank/DDBJ databases">
        <authorList>
            <consortium name="Pathogen Informatics"/>
        </authorList>
    </citation>
    <scope>NUCLEOTIDE SEQUENCE [LARGE SCALE GENOMIC DNA]</scope>
    <source>
        <strain evidence="13 14">006A-0059</strain>
    </source>
</reference>
<keyword evidence="10" id="KW-0175">Coiled coil</keyword>
<evidence type="ECO:0000256" key="4">
    <source>
        <dbReference type="ARBA" id="ARBA00022723"/>
    </source>
</evidence>
<dbReference type="CDD" id="cd09641">
    <property type="entry name" value="Cas3''_I"/>
    <property type="match status" value="1"/>
</dbReference>
<dbReference type="NCBIfam" id="TIGR01587">
    <property type="entry name" value="cas3_core"/>
    <property type="match status" value="1"/>
</dbReference>
<evidence type="ECO:0000259" key="12">
    <source>
        <dbReference type="PROSITE" id="PS51643"/>
    </source>
</evidence>
<evidence type="ECO:0000256" key="5">
    <source>
        <dbReference type="ARBA" id="ARBA00022741"/>
    </source>
</evidence>
<gene>
    <name evidence="13" type="primary">cas_2</name>
    <name evidence="13" type="ORF">ERS686654_01637</name>
</gene>
<dbReference type="GO" id="GO:0004518">
    <property type="term" value="F:nuclease activity"/>
    <property type="evidence" value="ECO:0007669"/>
    <property type="project" value="UniProtKB-KW"/>
</dbReference>